<accession>A0A6A6SEV3</accession>
<feature type="region of interest" description="Disordered" evidence="1">
    <location>
        <begin position="173"/>
        <end position="204"/>
    </location>
</feature>
<name>A0A6A6SEV3_9PLEO</name>
<evidence type="ECO:0000256" key="1">
    <source>
        <dbReference type="SAM" id="MobiDB-lite"/>
    </source>
</evidence>
<dbReference type="EMBL" id="MU006777">
    <property type="protein sequence ID" value="KAF2645411.1"/>
    <property type="molecule type" value="Genomic_DNA"/>
</dbReference>
<protein>
    <recommendedName>
        <fullName evidence="6">Mid2 domain-containing protein</fullName>
    </recommendedName>
</protein>
<keyword evidence="2" id="KW-0472">Membrane</keyword>
<keyword evidence="2" id="KW-1133">Transmembrane helix</keyword>
<gene>
    <name evidence="4" type="ORF">P280DRAFT_545387</name>
</gene>
<keyword evidence="2" id="KW-0812">Transmembrane</keyword>
<dbReference type="Proteomes" id="UP000799753">
    <property type="component" value="Unassembled WGS sequence"/>
</dbReference>
<evidence type="ECO:0000313" key="4">
    <source>
        <dbReference type="EMBL" id="KAF2645411.1"/>
    </source>
</evidence>
<evidence type="ECO:0000256" key="2">
    <source>
        <dbReference type="SAM" id="Phobius"/>
    </source>
</evidence>
<proteinExistence type="predicted"/>
<feature type="transmembrane region" description="Helical" evidence="2">
    <location>
        <begin position="229"/>
        <end position="251"/>
    </location>
</feature>
<evidence type="ECO:0000256" key="3">
    <source>
        <dbReference type="SAM" id="SignalP"/>
    </source>
</evidence>
<evidence type="ECO:0000313" key="5">
    <source>
        <dbReference type="Proteomes" id="UP000799753"/>
    </source>
</evidence>
<keyword evidence="5" id="KW-1185">Reference proteome</keyword>
<evidence type="ECO:0008006" key="6">
    <source>
        <dbReference type="Google" id="ProtNLM"/>
    </source>
</evidence>
<feature type="chain" id="PRO_5025458758" description="Mid2 domain-containing protein" evidence="3">
    <location>
        <begin position="30"/>
        <end position="319"/>
    </location>
</feature>
<dbReference type="OrthoDB" id="5215637at2759"/>
<reference evidence="4" key="1">
    <citation type="journal article" date="2020" name="Stud. Mycol.">
        <title>101 Dothideomycetes genomes: a test case for predicting lifestyles and emergence of pathogens.</title>
        <authorList>
            <person name="Haridas S."/>
            <person name="Albert R."/>
            <person name="Binder M."/>
            <person name="Bloem J."/>
            <person name="Labutti K."/>
            <person name="Salamov A."/>
            <person name="Andreopoulos B."/>
            <person name="Baker S."/>
            <person name="Barry K."/>
            <person name="Bills G."/>
            <person name="Bluhm B."/>
            <person name="Cannon C."/>
            <person name="Castanera R."/>
            <person name="Culley D."/>
            <person name="Daum C."/>
            <person name="Ezra D."/>
            <person name="Gonzalez J."/>
            <person name="Henrissat B."/>
            <person name="Kuo A."/>
            <person name="Liang C."/>
            <person name="Lipzen A."/>
            <person name="Lutzoni F."/>
            <person name="Magnuson J."/>
            <person name="Mondo S."/>
            <person name="Nolan M."/>
            <person name="Ohm R."/>
            <person name="Pangilinan J."/>
            <person name="Park H.-J."/>
            <person name="Ramirez L."/>
            <person name="Alfaro M."/>
            <person name="Sun H."/>
            <person name="Tritt A."/>
            <person name="Yoshinaga Y."/>
            <person name="Zwiers L.-H."/>
            <person name="Turgeon B."/>
            <person name="Goodwin S."/>
            <person name="Spatafora J."/>
            <person name="Crous P."/>
            <person name="Grigoriev I."/>
        </authorList>
    </citation>
    <scope>NUCLEOTIDE SEQUENCE</scope>
    <source>
        <strain evidence="4">CBS 473.64</strain>
    </source>
</reference>
<sequence length="319" mass="33623">MARPRAWKSDRSLLLAVVGLLGLIRYTSATCYDHNNNPQGPDFQPCSNIAGVVSMCCATNRTNPAGGLLSKGMTADRCLSNGLCQNESFNATSGIRYFDYWRNGCTASPVDKTKCLADICVGKSDQNHQGAATGSALLTPCDGTPTSEFWCCAKNSASCCGTNDQIKLAATLGETPRESSTTSSPLAPPPTTPSPAAASSTDISPAASPYVTQATDSKDPGSKGLSPGAIFAIALAAIVVTGSITGTIVVLKMRKNRQKKVVERQTGGTGGSGPQEQYDYRYDAPLIQMHDRPLPNRPMPAVEKSARDSRVFEIGTGYK</sequence>
<feature type="compositionally biased region" description="Low complexity" evidence="1">
    <location>
        <begin position="194"/>
        <end position="204"/>
    </location>
</feature>
<feature type="signal peptide" evidence="3">
    <location>
        <begin position="1"/>
        <end position="29"/>
    </location>
</feature>
<keyword evidence="3" id="KW-0732">Signal</keyword>
<organism evidence="4 5">
    <name type="scientific">Massarina eburnea CBS 473.64</name>
    <dbReference type="NCBI Taxonomy" id="1395130"/>
    <lineage>
        <taxon>Eukaryota</taxon>
        <taxon>Fungi</taxon>
        <taxon>Dikarya</taxon>
        <taxon>Ascomycota</taxon>
        <taxon>Pezizomycotina</taxon>
        <taxon>Dothideomycetes</taxon>
        <taxon>Pleosporomycetidae</taxon>
        <taxon>Pleosporales</taxon>
        <taxon>Massarineae</taxon>
        <taxon>Massarinaceae</taxon>
        <taxon>Massarina</taxon>
    </lineage>
</organism>
<dbReference type="AlphaFoldDB" id="A0A6A6SEV3"/>